<dbReference type="RefSeq" id="WP_007623772.1">
    <property type="nucleotide sequence ID" value="NZ_BAEO01000060.1"/>
</dbReference>
<reference evidence="2 3" key="1">
    <citation type="journal article" date="2017" name="Antonie Van Leeuwenhoek">
        <title>Rhizobium rhizosphaerae sp. nov., a novel species isolated from rice rhizosphere.</title>
        <authorList>
            <person name="Zhao J.J."/>
            <person name="Zhang J."/>
            <person name="Zhang R.J."/>
            <person name="Zhang C.W."/>
            <person name="Yin H.Q."/>
            <person name="Zhang X.X."/>
        </authorList>
    </citation>
    <scope>NUCLEOTIDE SEQUENCE [LARGE SCALE GENOMIC DNA]</scope>
    <source>
        <strain evidence="2 3">BSs20135</strain>
    </source>
</reference>
<feature type="transmembrane region" description="Helical" evidence="1">
    <location>
        <begin position="305"/>
        <end position="327"/>
    </location>
</feature>
<evidence type="ECO:0000256" key="1">
    <source>
        <dbReference type="SAM" id="Phobius"/>
    </source>
</evidence>
<keyword evidence="1" id="KW-0812">Transmembrane</keyword>
<feature type="transmembrane region" description="Helical" evidence="1">
    <location>
        <begin position="21"/>
        <end position="42"/>
    </location>
</feature>
<protein>
    <recommendedName>
        <fullName evidence="4">NnrS family protein</fullName>
    </recommendedName>
</protein>
<feature type="transmembrane region" description="Helical" evidence="1">
    <location>
        <begin position="369"/>
        <end position="390"/>
    </location>
</feature>
<dbReference type="AlphaFoldDB" id="K6ZCH9"/>
<dbReference type="OrthoDB" id="9770040at2"/>
<feature type="transmembrane region" description="Helical" evidence="1">
    <location>
        <begin position="273"/>
        <end position="293"/>
    </location>
</feature>
<dbReference type="EMBL" id="BAEO01000060">
    <property type="protein sequence ID" value="GAC21135.1"/>
    <property type="molecule type" value="Genomic_DNA"/>
</dbReference>
<sequence>MINISEPHQELKITPLWRQAFRPFFLFACIFSILSIGAWALVQAGELYFMPYGGVTFWHAHEMLFGFVAAIIVGFLLTAVQSWTGLRATHGKPLIVLFTLWLLARIFMLIDIFTLQWITAVFDISFLLLAAFFMAKLVLKVKQYRNLIFVPILLLLATANLFTHLSVITGEIHFYTQGIYSTVMIITLIMTVVAGRVFPMFTANGTKTKKVDNLPWLEKSTIGLTAIILLIHFCGLQQMISSKLMVLLFILCSIAHSIRAIRWRPQVTFKTPLVWSLHLAYWFIPISFLLFALHYAAVNISTSNALHGLTAGAMSSLILAMIARISLGHSGRPLTPHWIMKYAFALIVIAGSIRLTAPHIQTYFSFNLNVLSAVLWAIAFSIYVVVYAPILTSARPDGKKG</sequence>
<evidence type="ECO:0000313" key="2">
    <source>
        <dbReference type="EMBL" id="GAC21135.1"/>
    </source>
</evidence>
<keyword evidence="1" id="KW-0472">Membrane</keyword>
<evidence type="ECO:0008006" key="4">
    <source>
        <dbReference type="Google" id="ProtNLM"/>
    </source>
</evidence>
<feature type="transmembrane region" description="Helical" evidence="1">
    <location>
        <begin position="62"/>
        <end position="80"/>
    </location>
</feature>
<proteinExistence type="predicted"/>
<organism evidence="2 3">
    <name type="scientific">Paraglaciecola arctica BSs20135</name>
    <dbReference type="NCBI Taxonomy" id="493475"/>
    <lineage>
        <taxon>Bacteria</taxon>
        <taxon>Pseudomonadati</taxon>
        <taxon>Pseudomonadota</taxon>
        <taxon>Gammaproteobacteria</taxon>
        <taxon>Alteromonadales</taxon>
        <taxon>Alteromonadaceae</taxon>
        <taxon>Paraglaciecola</taxon>
    </lineage>
</organism>
<keyword evidence="3" id="KW-1185">Reference proteome</keyword>
<dbReference type="InterPro" id="IPR010266">
    <property type="entry name" value="NnrS"/>
</dbReference>
<dbReference type="eggNOG" id="COG3213">
    <property type="taxonomic scope" value="Bacteria"/>
</dbReference>
<accession>K6ZCH9</accession>
<feature type="transmembrane region" description="Helical" evidence="1">
    <location>
        <begin position="92"/>
        <end position="110"/>
    </location>
</feature>
<gene>
    <name evidence="2" type="ORF">GARC_4193</name>
</gene>
<feature type="transmembrane region" description="Helical" evidence="1">
    <location>
        <begin position="220"/>
        <end position="238"/>
    </location>
</feature>
<feature type="transmembrane region" description="Helical" evidence="1">
    <location>
        <begin position="116"/>
        <end position="135"/>
    </location>
</feature>
<feature type="transmembrane region" description="Helical" evidence="1">
    <location>
        <begin position="147"/>
        <end position="167"/>
    </location>
</feature>
<feature type="transmembrane region" description="Helical" evidence="1">
    <location>
        <begin position="244"/>
        <end position="261"/>
    </location>
</feature>
<dbReference type="Pfam" id="PF05940">
    <property type="entry name" value="NnrS"/>
    <property type="match status" value="1"/>
</dbReference>
<comment type="caution">
    <text evidence="2">The sequence shown here is derived from an EMBL/GenBank/DDBJ whole genome shotgun (WGS) entry which is preliminary data.</text>
</comment>
<evidence type="ECO:0000313" key="3">
    <source>
        <dbReference type="Proteomes" id="UP000006327"/>
    </source>
</evidence>
<name>K6ZCH9_9ALTE</name>
<dbReference type="Proteomes" id="UP000006327">
    <property type="component" value="Unassembled WGS sequence"/>
</dbReference>
<keyword evidence="1" id="KW-1133">Transmembrane helix</keyword>
<feature type="transmembrane region" description="Helical" evidence="1">
    <location>
        <begin position="179"/>
        <end position="199"/>
    </location>
</feature>
<feature type="transmembrane region" description="Helical" evidence="1">
    <location>
        <begin position="339"/>
        <end position="357"/>
    </location>
</feature>
<dbReference type="STRING" id="493475.GARC_4193"/>